<dbReference type="PATRIC" id="fig|1121305.3.peg.2439"/>
<organism evidence="1 2">
    <name type="scientific">Clostridium colicanis DSM 13634</name>
    <dbReference type="NCBI Taxonomy" id="1121305"/>
    <lineage>
        <taxon>Bacteria</taxon>
        <taxon>Bacillati</taxon>
        <taxon>Bacillota</taxon>
        <taxon>Clostridia</taxon>
        <taxon>Eubacteriales</taxon>
        <taxon>Clostridiaceae</taxon>
        <taxon>Clostridium</taxon>
    </lineage>
</organism>
<accession>A0A151AI99</accession>
<dbReference type="EMBL" id="LTBB01000019">
    <property type="protein sequence ID" value="KYH27305.1"/>
    <property type="molecule type" value="Genomic_DNA"/>
</dbReference>
<name>A0A151AI99_9CLOT</name>
<dbReference type="RefSeq" id="WP_061859223.1">
    <property type="nucleotide sequence ID" value="NZ_LTBB01000019.1"/>
</dbReference>
<gene>
    <name evidence="1" type="ORF">CLCOL_24570</name>
</gene>
<dbReference type="Proteomes" id="UP000075374">
    <property type="component" value="Unassembled WGS sequence"/>
</dbReference>
<evidence type="ECO:0000313" key="1">
    <source>
        <dbReference type="EMBL" id="KYH27305.1"/>
    </source>
</evidence>
<evidence type="ECO:0000313" key="2">
    <source>
        <dbReference type="Proteomes" id="UP000075374"/>
    </source>
</evidence>
<sequence length="297" mass="34931">MNKIWDKILVLFLVISLALNAIIILRFNNVTEDISRNFSKLNYLERSINELSSDLNKIGSKQDWVTSKNYKILEIDKDYKNATIMIYGNLKELENNSMVYLLYGKINEESPEEIEWKKVPLNISYGLRFSKKIKLPYRENYRFKILAQGPSKSRSEELLYIFFKDEIENRIYTHIFESGSSKDKEIISLEMNINNNYKGQEKFKIKDIKINVYADKKLAKTVPIYTNGEVVKSDLISKIDMQDKNNNLIDTDDGDIEKFSYNIKIKKDFKEVGNTKYEVVIQDYMGGEFKEEYTDIK</sequence>
<comment type="caution">
    <text evidence="1">The sequence shown here is derived from an EMBL/GenBank/DDBJ whole genome shotgun (WGS) entry which is preliminary data.</text>
</comment>
<reference evidence="1 2" key="1">
    <citation type="submission" date="2016-02" db="EMBL/GenBank/DDBJ databases">
        <title>Genome sequence of Clostridium colicanis DSM 13634.</title>
        <authorList>
            <person name="Poehlein A."/>
            <person name="Daniel R."/>
        </authorList>
    </citation>
    <scope>NUCLEOTIDE SEQUENCE [LARGE SCALE GENOMIC DNA]</scope>
    <source>
        <strain evidence="1 2">DSM 13634</strain>
    </source>
</reference>
<proteinExistence type="predicted"/>
<dbReference type="AlphaFoldDB" id="A0A151AI99"/>
<protein>
    <submittedName>
        <fullName evidence="1">Uncharacterized protein</fullName>
    </submittedName>
</protein>
<keyword evidence="2" id="KW-1185">Reference proteome</keyword>